<evidence type="ECO:0000256" key="1">
    <source>
        <dbReference type="ARBA" id="ARBA00000085"/>
    </source>
</evidence>
<dbReference type="InterPro" id="IPR011006">
    <property type="entry name" value="CheY-like_superfamily"/>
</dbReference>
<dbReference type="InterPro" id="IPR001789">
    <property type="entry name" value="Sig_transdc_resp-reg_receiver"/>
</dbReference>
<dbReference type="CDD" id="cd16917">
    <property type="entry name" value="HATPase_UhpB-NarQ-NarX-like"/>
    <property type="match status" value="1"/>
</dbReference>
<comment type="catalytic activity">
    <reaction evidence="1">
        <text>ATP + protein L-histidine = ADP + protein N-phospho-L-histidine.</text>
        <dbReference type="EC" id="2.7.13.3"/>
    </reaction>
</comment>
<dbReference type="InterPro" id="IPR003594">
    <property type="entry name" value="HATPase_dom"/>
</dbReference>
<feature type="region of interest" description="Disordered" evidence="8">
    <location>
        <begin position="393"/>
        <end position="437"/>
    </location>
</feature>
<proteinExistence type="predicted"/>
<protein>
    <recommendedName>
        <fullName evidence="2">histidine kinase</fullName>
        <ecNumber evidence="2">2.7.13.3</ecNumber>
    </recommendedName>
</protein>
<keyword evidence="7" id="KW-0175">Coiled coil</keyword>
<reference evidence="10 11" key="1">
    <citation type="submission" date="2019-09" db="EMBL/GenBank/DDBJ databases">
        <title>Whole-genome sequence of the purple sulfur bacterium Thiohalocapsa marina DSM 19078.</title>
        <authorList>
            <person name="Kyndt J.A."/>
            <person name="Meyer T.E."/>
        </authorList>
    </citation>
    <scope>NUCLEOTIDE SEQUENCE [LARGE SCALE GENOMIC DNA]</scope>
    <source>
        <strain evidence="10 11">DSM 19078</strain>
    </source>
</reference>
<dbReference type="InterPro" id="IPR004358">
    <property type="entry name" value="Sig_transdc_His_kin-like_C"/>
</dbReference>
<dbReference type="InterPro" id="IPR036890">
    <property type="entry name" value="HATPase_C_sf"/>
</dbReference>
<dbReference type="GO" id="GO:0004673">
    <property type="term" value="F:protein histidine kinase activity"/>
    <property type="evidence" value="ECO:0007669"/>
    <property type="project" value="UniProtKB-EC"/>
</dbReference>
<keyword evidence="6" id="KW-0597">Phosphoprotein</keyword>
<comment type="caution">
    <text evidence="10">The sequence shown here is derived from an EMBL/GenBank/DDBJ whole genome shotgun (WGS) entry which is preliminary data.</text>
</comment>
<keyword evidence="3" id="KW-0808">Transferase</keyword>
<dbReference type="OrthoDB" id="9792869at2"/>
<name>A0A5M8FH43_9GAMM</name>
<dbReference type="SUPFAM" id="SSF52172">
    <property type="entry name" value="CheY-like"/>
    <property type="match status" value="1"/>
</dbReference>
<evidence type="ECO:0000313" key="10">
    <source>
        <dbReference type="EMBL" id="KAA6184193.1"/>
    </source>
</evidence>
<evidence type="ECO:0000256" key="4">
    <source>
        <dbReference type="ARBA" id="ARBA00022777"/>
    </source>
</evidence>
<dbReference type="PANTHER" id="PTHR24421">
    <property type="entry name" value="NITRATE/NITRITE SENSOR PROTEIN NARX-RELATED"/>
    <property type="match status" value="1"/>
</dbReference>
<dbReference type="AlphaFoldDB" id="A0A5M8FH43"/>
<dbReference type="PROSITE" id="PS50110">
    <property type="entry name" value="RESPONSE_REGULATORY"/>
    <property type="match status" value="1"/>
</dbReference>
<dbReference type="Pfam" id="PF00072">
    <property type="entry name" value="Response_reg"/>
    <property type="match status" value="1"/>
</dbReference>
<accession>A0A5M8FH43</accession>
<evidence type="ECO:0000256" key="8">
    <source>
        <dbReference type="SAM" id="MobiDB-lite"/>
    </source>
</evidence>
<dbReference type="SMART" id="SM00448">
    <property type="entry name" value="REC"/>
    <property type="match status" value="1"/>
</dbReference>
<dbReference type="RefSeq" id="WP_150093929.1">
    <property type="nucleotide sequence ID" value="NZ_JBFUOH010000037.1"/>
</dbReference>
<dbReference type="EMBL" id="VWXX01000023">
    <property type="protein sequence ID" value="KAA6184193.1"/>
    <property type="molecule type" value="Genomic_DNA"/>
</dbReference>
<dbReference type="PRINTS" id="PR00344">
    <property type="entry name" value="BCTRLSENSOR"/>
</dbReference>
<dbReference type="EC" id="2.7.13.3" evidence="2"/>
<evidence type="ECO:0000256" key="2">
    <source>
        <dbReference type="ARBA" id="ARBA00012438"/>
    </source>
</evidence>
<keyword evidence="5" id="KW-0902">Two-component regulatory system</keyword>
<dbReference type="Proteomes" id="UP000322981">
    <property type="component" value="Unassembled WGS sequence"/>
</dbReference>
<evidence type="ECO:0000256" key="5">
    <source>
        <dbReference type="ARBA" id="ARBA00023012"/>
    </source>
</evidence>
<gene>
    <name evidence="10" type="ORF">F2Q65_13455</name>
</gene>
<dbReference type="Pfam" id="PF02518">
    <property type="entry name" value="HATPase_c"/>
    <property type="match status" value="1"/>
</dbReference>
<feature type="coiled-coil region" evidence="7">
    <location>
        <begin position="128"/>
        <end position="162"/>
    </location>
</feature>
<feature type="domain" description="Response regulatory" evidence="9">
    <location>
        <begin position="12"/>
        <end position="126"/>
    </location>
</feature>
<keyword evidence="4" id="KW-0418">Kinase</keyword>
<evidence type="ECO:0000256" key="7">
    <source>
        <dbReference type="SAM" id="Coils"/>
    </source>
</evidence>
<sequence>MDTESVAAEAIRILVVEQDATTRSCLSGLLREQGYAVVACARAADLADVARSADLVLLDAAAPDDAGFEACQSLCAGTDTRRVPVLLLIADAEPRRVARCFDVGAQDYLVKPVDPALLLVRVRTQAQLAWLSRQLEEQTELLRQANHRLRGLSVEMARVEEQQRRLFARQLHDTTLQQLALSRILLQGHAPSAERDQRVLALLDESMGQLRTLLFELSPPILEQEGLCVALEWLGARLGAQWTLQVVCDCIGDIRPLPELLEQILFQGARELLVNVGKHADAASALITVRFGPDWVALSVSDDGCGFHAPMPTPSLQCEPASEQASEQEREQEQTGPQPGIGDPAALTGGGFGLRQLQSRVELLGGVFRRENQPNGGALVTLELPVRAVPLREPLQESMQEPLKEPAQECRYRAGGSCRAGGRADERSRVRNMSVRR</sequence>
<dbReference type="PANTHER" id="PTHR24421:SF10">
    <property type="entry name" value="NITRATE_NITRITE SENSOR PROTEIN NARQ"/>
    <property type="match status" value="1"/>
</dbReference>
<dbReference type="Gene3D" id="3.40.50.2300">
    <property type="match status" value="1"/>
</dbReference>
<feature type="compositionally biased region" description="Basic and acidic residues" evidence="8">
    <location>
        <begin position="402"/>
        <end position="412"/>
    </location>
</feature>
<evidence type="ECO:0000256" key="6">
    <source>
        <dbReference type="PROSITE-ProRule" id="PRU00169"/>
    </source>
</evidence>
<dbReference type="SUPFAM" id="SSF55874">
    <property type="entry name" value="ATPase domain of HSP90 chaperone/DNA topoisomerase II/histidine kinase"/>
    <property type="match status" value="1"/>
</dbReference>
<organism evidence="10 11">
    <name type="scientific">Thiohalocapsa marina</name>
    <dbReference type="NCBI Taxonomy" id="424902"/>
    <lineage>
        <taxon>Bacteria</taxon>
        <taxon>Pseudomonadati</taxon>
        <taxon>Pseudomonadota</taxon>
        <taxon>Gammaproteobacteria</taxon>
        <taxon>Chromatiales</taxon>
        <taxon>Chromatiaceae</taxon>
        <taxon>Thiohalocapsa</taxon>
    </lineage>
</organism>
<dbReference type="InterPro" id="IPR050482">
    <property type="entry name" value="Sensor_HK_TwoCompSys"/>
</dbReference>
<dbReference type="Gene3D" id="3.30.565.10">
    <property type="entry name" value="Histidine kinase-like ATPase, C-terminal domain"/>
    <property type="match status" value="1"/>
</dbReference>
<feature type="modified residue" description="4-aspartylphosphate" evidence="6">
    <location>
        <position position="59"/>
    </location>
</feature>
<dbReference type="GO" id="GO:0000160">
    <property type="term" value="P:phosphorelay signal transduction system"/>
    <property type="evidence" value="ECO:0007669"/>
    <property type="project" value="UniProtKB-KW"/>
</dbReference>
<evidence type="ECO:0000313" key="11">
    <source>
        <dbReference type="Proteomes" id="UP000322981"/>
    </source>
</evidence>
<feature type="region of interest" description="Disordered" evidence="8">
    <location>
        <begin position="310"/>
        <end position="349"/>
    </location>
</feature>
<evidence type="ECO:0000256" key="3">
    <source>
        <dbReference type="ARBA" id="ARBA00022679"/>
    </source>
</evidence>
<keyword evidence="11" id="KW-1185">Reference proteome</keyword>
<evidence type="ECO:0000259" key="9">
    <source>
        <dbReference type="PROSITE" id="PS50110"/>
    </source>
</evidence>